<protein>
    <recommendedName>
        <fullName evidence="14">Porphobilinogen deaminase, chloroplastic</fullName>
        <ecNumber evidence="7">2.5.1.61</ecNumber>
    </recommendedName>
    <alternativeName>
        <fullName evidence="13">Hydroxymethylbilane synthase</fullName>
    </alternativeName>
    <alternativeName>
        <fullName evidence="12">Pre-uroporphyrinogen synthase</fullName>
    </alternativeName>
</protein>
<dbReference type="InterPro" id="IPR036803">
    <property type="entry name" value="Porphobilinogen_deaminase_C_sf"/>
</dbReference>
<evidence type="ECO:0000256" key="8">
    <source>
        <dbReference type="ARBA" id="ARBA00022528"/>
    </source>
</evidence>
<evidence type="ECO:0000313" key="18">
    <source>
        <dbReference type="Proteomes" id="UP001445335"/>
    </source>
</evidence>
<comment type="pathway">
    <text evidence="4">Porphyrin-containing compound metabolism; protoporphyrin-IX biosynthesis; coproporphyrinogen-III from 5-aminolevulinate: step 2/4.</text>
</comment>
<evidence type="ECO:0000256" key="13">
    <source>
        <dbReference type="ARBA" id="ARBA00033064"/>
    </source>
</evidence>
<comment type="pathway">
    <text evidence="5">Porphyrin-containing compound metabolism; chlorophyll biosynthesis.</text>
</comment>
<dbReference type="InterPro" id="IPR022417">
    <property type="entry name" value="Porphobilin_deaminase_N"/>
</dbReference>
<dbReference type="HAMAP" id="MF_00260">
    <property type="entry name" value="Porphobil_deam"/>
    <property type="match status" value="1"/>
</dbReference>
<dbReference type="Gene3D" id="3.30.160.40">
    <property type="entry name" value="Porphobilinogen deaminase, C-terminal domain"/>
    <property type="match status" value="1"/>
</dbReference>
<keyword evidence="18" id="KW-1185">Reference proteome</keyword>
<dbReference type="PRINTS" id="PR00151">
    <property type="entry name" value="PORPHBDMNASE"/>
</dbReference>
<evidence type="ECO:0000259" key="16">
    <source>
        <dbReference type="Pfam" id="PF03900"/>
    </source>
</evidence>
<evidence type="ECO:0000313" key="17">
    <source>
        <dbReference type="EMBL" id="KAK9826755.1"/>
    </source>
</evidence>
<evidence type="ECO:0000256" key="1">
    <source>
        <dbReference type="ARBA" id="ARBA00001916"/>
    </source>
</evidence>
<dbReference type="GO" id="GO:0006783">
    <property type="term" value="P:heme biosynthetic process"/>
    <property type="evidence" value="ECO:0007669"/>
    <property type="project" value="TreeGrafter"/>
</dbReference>
<sequence length="359" mass="38215">MKESSFTGSSNAPSSAQCARSGRRAAAAALQRQNRCYVRVYAAAAVEVQKATVKIGTRGSPLALAQAYMTRDLLKASFPELQEEGALEICIIKTTGDKILNQPLADIGGKGLFTKEIDDALLEGRIDIAVHSMKDVPTYLPAGTILPCNLPREDVRDAFISSSWQTLADLPKGSVVGSASLRRQAQILAKYPHLEVVNFRGNVQTRLRKLQDGVVSATLLALAGLKRLSMADKATSVLSVDDMLPAVAQGAIGIACREDDSAARKLLGALNHEDTRLAVVCERAFLAALDGSCRTPIAGLAQRDASGGLAFRGLVAAVDGSKIFQTSREGAYNDEDVARLGKEAGEQLKAEAGPDFFDW</sequence>
<evidence type="ECO:0000256" key="11">
    <source>
        <dbReference type="ARBA" id="ARBA00023244"/>
    </source>
</evidence>
<evidence type="ECO:0000256" key="7">
    <source>
        <dbReference type="ARBA" id="ARBA00012655"/>
    </source>
</evidence>
<dbReference type="NCBIfam" id="TIGR00212">
    <property type="entry name" value="hemC"/>
    <property type="match status" value="1"/>
</dbReference>
<feature type="domain" description="Porphobilinogen deaminase N-terminal" evidence="15">
    <location>
        <begin position="53"/>
        <end position="264"/>
    </location>
</feature>
<dbReference type="Proteomes" id="UP001445335">
    <property type="component" value="Unassembled WGS sequence"/>
</dbReference>
<comment type="function">
    <text evidence="2">Tetrapolymerization of the monopyrrole PBG into the hydroxymethylbilane pre-uroporphyrinogen in several discrete steps.</text>
</comment>
<evidence type="ECO:0000259" key="15">
    <source>
        <dbReference type="Pfam" id="PF01379"/>
    </source>
</evidence>
<keyword evidence="8" id="KW-0150">Chloroplast</keyword>
<comment type="similarity">
    <text evidence="6">Belongs to the HMBS family.</text>
</comment>
<dbReference type="PROSITE" id="PS00533">
    <property type="entry name" value="PORPHOBILINOGEN_DEAM"/>
    <property type="match status" value="1"/>
</dbReference>
<dbReference type="AlphaFoldDB" id="A0AAW1QYR8"/>
<dbReference type="GO" id="GO:0009507">
    <property type="term" value="C:chloroplast"/>
    <property type="evidence" value="ECO:0007669"/>
    <property type="project" value="UniProtKB-SubCell"/>
</dbReference>
<dbReference type="Pfam" id="PF03900">
    <property type="entry name" value="Porphobil_deamC"/>
    <property type="match status" value="1"/>
</dbReference>
<dbReference type="FunFam" id="3.40.190.10:FF:000101">
    <property type="entry name" value="Porphobilinogen deaminase, chloroplastic"/>
    <property type="match status" value="1"/>
</dbReference>
<dbReference type="FunFam" id="3.40.190.10:FF:000004">
    <property type="entry name" value="Porphobilinogen deaminase"/>
    <property type="match status" value="1"/>
</dbReference>
<comment type="caution">
    <text evidence="17">The sequence shown here is derived from an EMBL/GenBank/DDBJ whole genome shotgun (WGS) entry which is preliminary data.</text>
</comment>
<dbReference type="PANTHER" id="PTHR11557">
    <property type="entry name" value="PORPHOBILINOGEN DEAMINASE"/>
    <property type="match status" value="1"/>
</dbReference>
<reference evidence="17 18" key="1">
    <citation type="journal article" date="2024" name="Nat. Commun.">
        <title>Phylogenomics reveals the evolutionary origins of lichenization in chlorophyte algae.</title>
        <authorList>
            <person name="Puginier C."/>
            <person name="Libourel C."/>
            <person name="Otte J."/>
            <person name="Skaloud P."/>
            <person name="Haon M."/>
            <person name="Grisel S."/>
            <person name="Petersen M."/>
            <person name="Berrin J.G."/>
            <person name="Delaux P.M."/>
            <person name="Dal Grande F."/>
            <person name="Keller J."/>
        </authorList>
    </citation>
    <scope>NUCLEOTIDE SEQUENCE [LARGE SCALE GENOMIC DNA]</scope>
    <source>
        <strain evidence="17 18">SAG 245.80</strain>
    </source>
</reference>
<evidence type="ECO:0000256" key="5">
    <source>
        <dbReference type="ARBA" id="ARBA00005173"/>
    </source>
</evidence>
<accession>A0AAW1QYR8</accession>
<evidence type="ECO:0000256" key="10">
    <source>
        <dbReference type="ARBA" id="ARBA00022679"/>
    </source>
</evidence>
<dbReference type="CDD" id="cd13648">
    <property type="entry name" value="PBP2_PBGD_1"/>
    <property type="match status" value="1"/>
</dbReference>
<dbReference type="Gene3D" id="3.40.190.10">
    <property type="entry name" value="Periplasmic binding protein-like II"/>
    <property type="match status" value="2"/>
</dbReference>
<dbReference type="SUPFAM" id="SSF53850">
    <property type="entry name" value="Periplasmic binding protein-like II"/>
    <property type="match status" value="1"/>
</dbReference>
<proteinExistence type="inferred from homology"/>
<dbReference type="SUPFAM" id="SSF54782">
    <property type="entry name" value="Porphobilinogen deaminase (hydroxymethylbilane synthase), C-terminal domain"/>
    <property type="match status" value="1"/>
</dbReference>
<keyword evidence="11" id="KW-0627">Porphyrin biosynthesis</keyword>
<evidence type="ECO:0000256" key="14">
    <source>
        <dbReference type="ARBA" id="ARBA00074324"/>
    </source>
</evidence>
<dbReference type="PANTHER" id="PTHR11557:SF0">
    <property type="entry name" value="PORPHOBILINOGEN DEAMINASE"/>
    <property type="match status" value="1"/>
</dbReference>
<dbReference type="InterPro" id="IPR022418">
    <property type="entry name" value="Porphobilinogen_deaminase_C"/>
</dbReference>
<dbReference type="InterPro" id="IPR000860">
    <property type="entry name" value="HemC"/>
</dbReference>
<comment type="cofactor">
    <cofactor evidence="1">
        <name>dipyrromethane</name>
        <dbReference type="ChEBI" id="CHEBI:60342"/>
    </cofactor>
</comment>
<dbReference type="FunFam" id="3.30.160.40:FF:000001">
    <property type="entry name" value="Porphobilinogen deaminase"/>
    <property type="match status" value="1"/>
</dbReference>
<feature type="domain" description="Porphobilinogen deaminase C-terminal" evidence="16">
    <location>
        <begin position="277"/>
        <end position="349"/>
    </location>
</feature>
<dbReference type="EC" id="2.5.1.61" evidence="7"/>
<keyword evidence="10" id="KW-0808">Transferase</keyword>
<dbReference type="GO" id="GO:0004418">
    <property type="term" value="F:hydroxymethylbilane synthase activity"/>
    <property type="evidence" value="ECO:0007669"/>
    <property type="project" value="UniProtKB-EC"/>
</dbReference>
<name>A0AAW1QYR8_9CHLO</name>
<dbReference type="PIRSF" id="PIRSF001438">
    <property type="entry name" value="4pyrrol_synth_OHMeBilane_synth"/>
    <property type="match status" value="1"/>
</dbReference>
<keyword evidence="9" id="KW-0934">Plastid</keyword>
<organism evidence="17 18">
    <name type="scientific">Elliptochloris bilobata</name>
    <dbReference type="NCBI Taxonomy" id="381761"/>
    <lineage>
        <taxon>Eukaryota</taxon>
        <taxon>Viridiplantae</taxon>
        <taxon>Chlorophyta</taxon>
        <taxon>core chlorophytes</taxon>
        <taxon>Trebouxiophyceae</taxon>
        <taxon>Trebouxiophyceae incertae sedis</taxon>
        <taxon>Elliptochloris clade</taxon>
        <taxon>Elliptochloris</taxon>
    </lineage>
</organism>
<comment type="subcellular location">
    <subcellularLocation>
        <location evidence="3">Plastid</location>
        <location evidence="3">Chloroplast</location>
    </subcellularLocation>
</comment>
<evidence type="ECO:0000256" key="3">
    <source>
        <dbReference type="ARBA" id="ARBA00004229"/>
    </source>
</evidence>
<evidence type="ECO:0000256" key="4">
    <source>
        <dbReference type="ARBA" id="ARBA00004735"/>
    </source>
</evidence>
<evidence type="ECO:0000256" key="6">
    <source>
        <dbReference type="ARBA" id="ARBA00005638"/>
    </source>
</evidence>
<dbReference type="InterPro" id="IPR022419">
    <property type="entry name" value="Porphobilin_deaminase_cofac_BS"/>
</dbReference>
<evidence type="ECO:0000256" key="12">
    <source>
        <dbReference type="ARBA" id="ARBA00030685"/>
    </source>
</evidence>
<evidence type="ECO:0000256" key="9">
    <source>
        <dbReference type="ARBA" id="ARBA00022640"/>
    </source>
</evidence>
<gene>
    <name evidence="17" type="ORF">WJX81_005847</name>
</gene>
<evidence type="ECO:0000256" key="2">
    <source>
        <dbReference type="ARBA" id="ARBA00002869"/>
    </source>
</evidence>
<dbReference type="Pfam" id="PF01379">
    <property type="entry name" value="Porphobil_deam"/>
    <property type="match status" value="1"/>
</dbReference>
<dbReference type="EMBL" id="JALJOU010000063">
    <property type="protein sequence ID" value="KAK9826755.1"/>
    <property type="molecule type" value="Genomic_DNA"/>
</dbReference>